<evidence type="ECO:0000313" key="3">
    <source>
        <dbReference type="Proteomes" id="UP001519287"/>
    </source>
</evidence>
<protein>
    <submittedName>
        <fullName evidence="2">Inner membrane protein</fullName>
    </submittedName>
</protein>
<proteinExistence type="predicted"/>
<accession>A0ABS4J8H8</accession>
<name>A0ABS4J8H8_9BACL</name>
<keyword evidence="1" id="KW-0472">Membrane</keyword>
<sequence length="168" mass="18749">MLQKTHSLAGLLAAESVMLYFNQPLVSWESAAALMVGCLAGPMADIDKPGSTMAKVFMPLSFLLRIVGVRHRTLTHSFLFLFGLFMLLSQLPEPLFWTCLIAYATHPFLDLFNEQGVALLWPIKTKFRLVPKFMAIKTGSFSEALIGIFLIIATVLIPAVFFYQNGYL</sequence>
<evidence type="ECO:0000256" key="1">
    <source>
        <dbReference type="SAM" id="Phobius"/>
    </source>
</evidence>
<organism evidence="2 3">
    <name type="scientific">Paenibacillus eucommiae</name>
    <dbReference type="NCBI Taxonomy" id="1355755"/>
    <lineage>
        <taxon>Bacteria</taxon>
        <taxon>Bacillati</taxon>
        <taxon>Bacillota</taxon>
        <taxon>Bacilli</taxon>
        <taxon>Bacillales</taxon>
        <taxon>Paenibacillaceae</taxon>
        <taxon>Paenibacillus</taxon>
    </lineage>
</organism>
<dbReference type="Proteomes" id="UP001519287">
    <property type="component" value="Unassembled WGS sequence"/>
</dbReference>
<dbReference type="InterPro" id="IPR007404">
    <property type="entry name" value="YdjM-like"/>
</dbReference>
<reference evidence="2 3" key="1">
    <citation type="submission" date="2021-03" db="EMBL/GenBank/DDBJ databases">
        <title>Genomic Encyclopedia of Type Strains, Phase IV (KMG-IV): sequencing the most valuable type-strain genomes for metagenomic binning, comparative biology and taxonomic classification.</title>
        <authorList>
            <person name="Goeker M."/>
        </authorList>
    </citation>
    <scope>NUCLEOTIDE SEQUENCE [LARGE SCALE GENOMIC DNA]</scope>
    <source>
        <strain evidence="2 3">DSM 26048</strain>
    </source>
</reference>
<dbReference type="PANTHER" id="PTHR35531">
    <property type="entry name" value="INNER MEMBRANE PROTEIN YBCI-RELATED"/>
    <property type="match status" value="1"/>
</dbReference>
<comment type="caution">
    <text evidence="2">The sequence shown here is derived from an EMBL/GenBank/DDBJ whole genome shotgun (WGS) entry which is preliminary data.</text>
</comment>
<dbReference type="EMBL" id="JAGGLB010000036">
    <property type="protein sequence ID" value="MBP1995566.1"/>
    <property type="molecule type" value="Genomic_DNA"/>
</dbReference>
<feature type="transmembrane region" description="Helical" evidence="1">
    <location>
        <begin position="144"/>
        <end position="163"/>
    </location>
</feature>
<evidence type="ECO:0000313" key="2">
    <source>
        <dbReference type="EMBL" id="MBP1995566.1"/>
    </source>
</evidence>
<keyword evidence="3" id="KW-1185">Reference proteome</keyword>
<gene>
    <name evidence="2" type="ORF">J2Z66_007208</name>
</gene>
<dbReference type="Pfam" id="PF04307">
    <property type="entry name" value="YdjM"/>
    <property type="match status" value="1"/>
</dbReference>
<dbReference type="PANTHER" id="PTHR35531:SF1">
    <property type="entry name" value="INNER MEMBRANE PROTEIN YBCI-RELATED"/>
    <property type="match status" value="1"/>
</dbReference>
<keyword evidence="1" id="KW-1133">Transmembrane helix</keyword>
<keyword evidence="1" id="KW-0812">Transmembrane</keyword>
<dbReference type="RefSeq" id="WP_209977360.1">
    <property type="nucleotide sequence ID" value="NZ_JAGGLB010000036.1"/>
</dbReference>